<dbReference type="AlphaFoldDB" id="A0A1J7CJF2"/>
<reference evidence="1 2" key="1">
    <citation type="submission" date="2016-10" db="EMBL/GenBank/DDBJ databases">
        <title>Draft Genome Sequence of Rhizobacteria Flavobacterium johnsoniae CI04.</title>
        <authorList>
            <person name="Bravo J.I."/>
            <person name="Lozano G.L."/>
            <person name="Handelsman J."/>
        </authorList>
    </citation>
    <scope>NUCLEOTIDE SEQUENCE [LARGE SCALE GENOMIC DNA]</scope>
    <source>
        <strain evidence="1 2">CI04</strain>
    </source>
</reference>
<evidence type="ECO:0008006" key="3">
    <source>
        <dbReference type="Google" id="ProtNLM"/>
    </source>
</evidence>
<keyword evidence="2" id="KW-1185">Reference proteome</keyword>
<dbReference type="Proteomes" id="UP000182826">
    <property type="component" value="Unassembled WGS sequence"/>
</dbReference>
<dbReference type="RefSeq" id="WP_071637248.1">
    <property type="nucleotide sequence ID" value="NZ_MLFK01000007.1"/>
</dbReference>
<evidence type="ECO:0000313" key="2">
    <source>
        <dbReference type="Proteomes" id="UP000182826"/>
    </source>
</evidence>
<dbReference type="EMBL" id="MLFK01000007">
    <property type="protein sequence ID" value="OIV41696.1"/>
    <property type="molecule type" value="Genomic_DNA"/>
</dbReference>
<evidence type="ECO:0000313" key="1">
    <source>
        <dbReference type="EMBL" id="OIV41696.1"/>
    </source>
</evidence>
<name>A0A1J7CJF2_FLAJO</name>
<comment type="caution">
    <text evidence="1">The sequence shown here is derived from an EMBL/GenBank/DDBJ whole genome shotgun (WGS) entry which is preliminary data.</text>
</comment>
<dbReference type="OrthoDB" id="713714at2"/>
<proteinExistence type="predicted"/>
<dbReference type="InterPro" id="IPR025624">
    <property type="entry name" value="PcfK"/>
</dbReference>
<accession>A0A1J7CJF2</accession>
<organism evidence="1 2">
    <name type="scientific">Flavobacterium johnsoniae</name>
    <name type="common">Cytophaga johnsonae</name>
    <dbReference type="NCBI Taxonomy" id="986"/>
    <lineage>
        <taxon>Bacteria</taxon>
        <taxon>Pseudomonadati</taxon>
        <taxon>Bacteroidota</taxon>
        <taxon>Flavobacteriia</taxon>
        <taxon>Flavobacteriales</taxon>
        <taxon>Flavobacteriaceae</taxon>
        <taxon>Flavobacterium</taxon>
    </lineage>
</organism>
<dbReference type="Pfam" id="PF14058">
    <property type="entry name" value="PcfK"/>
    <property type="match status" value="1"/>
</dbReference>
<gene>
    <name evidence="1" type="ORF">BKM63_14360</name>
</gene>
<sequence>MKASENFKNAIEKYLSGLAQGDAAFAPHYAKASKNLESCLDYIGGEVKKTGLCAFDNQEIFDMAVKYYTDDSIGTPAPVAYKAVVQTPAPADLFSQPEIPVTKMQTEPFLPIKKDVKPAVQTALTLFDI</sequence>
<protein>
    <recommendedName>
        <fullName evidence="3">PcfK-like protein</fullName>
    </recommendedName>
</protein>